<dbReference type="PANTHER" id="PTHR38733:SF1">
    <property type="entry name" value="TYPE IV METHYL-DIRECTED RESTRICTION ENZYME ECOKMCRBC"/>
    <property type="match status" value="1"/>
</dbReference>
<accession>A0ABT9J3N9</accession>
<dbReference type="RefSeq" id="WP_305993513.1">
    <property type="nucleotide sequence ID" value="NZ_JAVAMP010000012.1"/>
</dbReference>
<reference evidence="1 2" key="1">
    <citation type="submission" date="2023-08" db="EMBL/GenBank/DDBJ databases">
        <authorList>
            <person name="Park J.-S."/>
        </authorList>
    </citation>
    <scope>NUCLEOTIDE SEQUENCE [LARGE SCALE GENOMIC DNA]</scope>
    <source>
        <strain evidence="1 2">2205SS18-9</strain>
    </source>
</reference>
<protein>
    <submittedName>
        <fullName evidence="1">McrC family protein</fullName>
    </submittedName>
</protein>
<proteinExistence type="predicted"/>
<comment type="caution">
    <text evidence="1">The sequence shown here is derived from an EMBL/GenBank/DDBJ whole genome shotgun (WGS) entry which is preliminary data.</text>
</comment>
<evidence type="ECO:0000313" key="2">
    <source>
        <dbReference type="Proteomes" id="UP001231941"/>
    </source>
</evidence>
<name>A0ABT9J3N9_9BACL</name>
<gene>
    <name evidence="1" type="ORF">Q5Y73_19075</name>
</gene>
<evidence type="ECO:0000313" key="1">
    <source>
        <dbReference type="EMBL" id="MDP5276203.1"/>
    </source>
</evidence>
<keyword evidence="2" id="KW-1185">Reference proteome</keyword>
<dbReference type="InterPro" id="IPR019292">
    <property type="entry name" value="McrC"/>
</dbReference>
<organism evidence="1 2">
    <name type="scientific">Chengkuizengella axinellae</name>
    <dbReference type="NCBI Taxonomy" id="3064388"/>
    <lineage>
        <taxon>Bacteria</taxon>
        <taxon>Bacillati</taxon>
        <taxon>Bacillota</taxon>
        <taxon>Bacilli</taxon>
        <taxon>Bacillales</taxon>
        <taxon>Paenibacillaceae</taxon>
        <taxon>Chengkuizengella</taxon>
    </lineage>
</organism>
<dbReference type="EMBL" id="JAVAMP010000012">
    <property type="protein sequence ID" value="MDP5276203.1"/>
    <property type="molecule type" value="Genomic_DNA"/>
</dbReference>
<sequence>MQKKLLEIKEYELITCNEEYKNDSQYKHLDSISFKELEDLILTFKNEEESDALDFFSLTSRRNVGKVIRAKNYVGVVQLKNGTQIQVLPKIDSKDIDDTKRTFLRMLKSMRDFPSKVFNDTNLKLERMSLYEIFINLYIQEVRNLVKKGLKSTYYSEESNSNLYKGKLVFNEHIKKNIVHKERFYVRFDEYGMNRAENRLIKATLLKLMKISSSSENIKEIRRLLTSFELIITSHNYVKDFNKVTIDRNTKDYKILIQWSKVFLLNKSFTTFSGNTTARALLFPMEKVFEAYVGRSLKKALSGTEWHVSLQDKGYYLFERQFALKPDIVLENQNSRRIILDTKWKKIKNDSRSNYGIAQSDMYQMYAYAKKYETNEIWLLYPHSDEMIYTEDIQFKSNDNVVVRVFFIKLNDIEVSINDLISFIEKSN</sequence>
<dbReference type="PANTHER" id="PTHR38733">
    <property type="entry name" value="PROTEIN MCRC"/>
    <property type="match status" value="1"/>
</dbReference>
<dbReference type="Pfam" id="PF10117">
    <property type="entry name" value="McrBC"/>
    <property type="match status" value="1"/>
</dbReference>
<dbReference type="Proteomes" id="UP001231941">
    <property type="component" value="Unassembled WGS sequence"/>
</dbReference>